<feature type="compositionally biased region" description="Low complexity" evidence="1">
    <location>
        <begin position="78"/>
        <end position="92"/>
    </location>
</feature>
<sequence>MQRHQYQQHPNAARYSSAPFTPFAMEAHRTWEPPPPGQTNHPPSGGEGGCIDCSRHRLTALCSATQGSGGSRYPSADPELATSSSPLASAPEAPSPEHRPPPPQQQHSRVSMEET</sequence>
<dbReference type="AlphaFoldDB" id="A0A7S4LKD9"/>
<gene>
    <name evidence="2" type="ORF">EGYM00163_LOCUS46182</name>
</gene>
<accession>A0A7S4LKD9</accession>
<reference evidence="2" key="1">
    <citation type="submission" date="2021-01" db="EMBL/GenBank/DDBJ databases">
        <authorList>
            <person name="Corre E."/>
            <person name="Pelletier E."/>
            <person name="Niang G."/>
            <person name="Scheremetjew M."/>
            <person name="Finn R."/>
            <person name="Kale V."/>
            <person name="Holt S."/>
            <person name="Cochrane G."/>
            <person name="Meng A."/>
            <person name="Brown T."/>
            <person name="Cohen L."/>
        </authorList>
    </citation>
    <scope>NUCLEOTIDE SEQUENCE</scope>
    <source>
        <strain evidence="2">CCMP1594</strain>
    </source>
</reference>
<proteinExistence type="predicted"/>
<feature type="compositionally biased region" description="Polar residues" evidence="1">
    <location>
        <begin position="1"/>
        <end position="10"/>
    </location>
</feature>
<feature type="region of interest" description="Disordered" evidence="1">
    <location>
        <begin position="1"/>
        <end position="52"/>
    </location>
</feature>
<feature type="region of interest" description="Disordered" evidence="1">
    <location>
        <begin position="64"/>
        <end position="115"/>
    </location>
</feature>
<evidence type="ECO:0000256" key="1">
    <source>
        <dbReference type="SAM" id="MobiDB-lite"/>
    </source>
</evidence>
<evidence type="ECO:0000313" key="2">
    <source>
        <dbReference type="EMBL" id="CAE0834878.1"/>
    </source>
</evidence>
<dbReference type="EMBL" id="HBJA01134379">
    <property type="protein sequence ID" value="CAE0834878.1"/>
    <property type="molecule type" value="Transcribed_RNA"/>
</dbReference>
<organism evidence="2">
    <name type="scientific">Eutreptiella gymnastica</name>
    <dbReference type="NCBI Taxonomy" id="73025"/>
    <lineage>
        <taxon>Eukaryota</taxon>
        <taxon>Discoba</taxon>
        <taxon>Euglenozoa</taxon>
        <taxon>Euglenida</taxon>
        <taxon>Spirocuta</taxon>
        <taxon>Euglenophyceae</taxon>
        <taxon>Eutreptiales</taxon>
        <taxon>Eutreptiaceae</taxon>
        <taxon>Eutreptiella</taxon>
    </lineage>
</organism>
<protein>
    <submittedName>
        <fullName evidence="2">Uncharacterized protein</fullName>
    </submittedName>
</protein>
<name>A0A7S4LKD9_9EUGL</name>